<comment type="similarity">
    <text evidence="1 9">Belongs to the protein prenyltransferase subunit alpha family.</text>
</comment>
<comment type="catalytic activity">
    <reaction evidence="8 9">
        <text>geranylgeranyl diphosphate + L-cysteinyl-[protein] = S-geranylgeranyl-L-cysteinyl-[protein] + diphosphate</text>
        <dbReference type="Rhea" id="RHEA:21240"/>
        <dbReference type="Rhea" id="RHEA-COMP:10131"/>
        <dbReference type="Rhea" id="RHEA-COMP:11537"/>
        <dbReference type="ChEBI" id="CHEBI:29950"/>
        <dbReference type="ChEBI" id="CHEBI:33019"/>
        <dbReference type="ChEBI" id="CHEBI:57533"/>
        <dbReference type="ChEBI" id="CHEBI:86021"/>
        <dbReference type="EC" id="2.5.1.60"/>
    </reaction>
</comment>
<evidence type="ECO:0000256" key="7">
    <source>
        <dbReference type="ARBA" id="ARBA00031267"/>
    </source>
</evidence>
<dbReference type="AlphaFoldDB" id="A0AAV5W0E6"/>
<dbReference type="SUPFAM" id="SSF52058">
    <property type="entry name" value="L domain-like"/>
    <property type="match status" value="1"/>
</dbReference>
<dbReference type="Gene3D" id="1.25.40.120">
    <property type="entry name" value="Protein prenylyltransferase"/>
    <property type="match status" value="1"/>
</dbReference>
<dbReference type="GO" id="GO:0005968">
    <property type="term" value="C:Rab-protein geranylgeranyltransferase complex"/>
    <property type="evidence" value="ECO:0007669"/>
    <property type="project" value="TreeGrafter"/>
</dbReference>
<dbReference type="InterPro" id="IPR002088">
    <property type="entry name" value="Prenyl_trans_a"/>
</dbReference>
<dbReference type="PROSITE" id="PS51147">
    <property type="entry name" value="PFTA"/>
    <property type="match status" value="5"/>
</dbReference>
<dbReference type="Pfam" id="PF01239">
    <property type="entry name" value="PPTA"/>
    <property type="match status" value="5"/>
</dbReference>
<dbReference type="Gene3D" id="3.80.10.10">
    <property type="entry name" value="Ribonuclease Inhibitor"/>
    <property type="match status" value="1"/>
</dbReference>
<evidence type="ECO:0000256" key="3">
    <source>
        <dbReference type="ARBA" id="ARBA00014772"/>
    </source>
</evidence>
<comment type="function">
    <text evidence="9">Catalyzes the transfer of a geranyl-geranyl moiety from geranyl-geranyl pyrophosphate to cysteines occuring in specific C-terminal amino acid sequences.</text>
</comment>
<keyword evidence="6" id="KW-0677">Repeat</keyword>
<evidence type="ECO:0000256" key="6">
    <source>
        <dbReference type="ARBA" id="ARBA00022737"/>
    </source>
</evidence>
<evidence type="ECO:0000313" key="10">
    <source>
        <dbReference type="EMBL" id="GMT24158.1"/>
    </source>
</evidence>
<accession>A0AAV5W0E6</accession>
<dbReference type="SUPFAM" id="SSF48439">
    <property type="entry name" value="Protein prenylyltransferase"/>
    <property type="match status" value="1"/>
</dbReference>
<evidence type="ECO:0000256" key="8">
    <source>
        <dbReference type="ARBA" id="ARBA00047658"/>
    </source>
</evidence>
<keyword evidence="4 9" id="KW-0637">Prenyltransferase</keyword>
<name>A0AAV5W0E6_9BILA</name>
<evidence type="ECO:0000256" key="1">
    <source>
        <dbReference type="ARBA" id="ARBA00006734"/>
    </source>
</evidence>
<dbReference type="Gene3D" id="2.60.40.1130">
    <property type="entry name" value="Rab geranylgeranyltransferase alpha-subunit, insert domain"/>
    <property type="match status" value="1"/>
</dbReference>
<dbReference type="EC" id="2.5.1.60" evidence="2 9"/>
<keyword evidence="5 9" id="KW-0808">Transferase</keyword>
<evidence type="ECO:0000256" key="4">
    <source>
        <dbReference type="ARBA" id="ARBA00022602"/>
    </source>
</evidence>
<dbReference type="PANTHER" id="PTHR11129:SF2">
    <property type="entry name" value="GERANYLGERANYL TRANSFERASE TYPE-2 SUBUNIT ALPHA"/>
    <property type="match status" value="1"/>
</dbReference>
<evidence type="ECO:0000256" key="2">
    <source>
        <dbReference type="ARBA" id="ARBA00012656"/>
    </source>
</evidence>
<dbReference type="InterPro" id="IPR032675">
    <property type="entry name" value="LRR_dom_sf"/>
</dbReference>
<organism evidence="10 11">
    <name type="scientific">Pristionchus fissidentatus</name>
    <dbReference type="NCBI Taxonomy" id="1538716"/>
    <lineage>
        <taxon>Eukaryota</taxon>
        <taxon>Metazoa</taxon>
        <taxon>Ecdysozoa</taxon>
        <taxon>Nematoda</taxon>
        <taxon>Chromadorea</taxon>
        <taxon>Rhabditida</taxon>
        <taxon>Rhabditina</taxon>
        <taxon>Diplogasteromorpha</taxon>
        <taxon>Diplogasteroidea</taxon>
        <taxon>Neodiplogasteridae</taxon>
        <taxon>Pristionchus</taxon>
    </lineage>
</organism>
<evidence type="ECO:0000256" key="9">
    <source>
        <dbReference type="RuleBase" id="RU367120"/>
    </source>
</evidence>
<dbReference type="GO" id="GO:0004663">
    <property type="term" value="F:Rab geranylgeranyltransferase activity"/>
    <property type="evidence" value="ECO:0007669"/>
    <property type="project" value="UniProtKB-UniRule"/>
</dbReference>
<comment type="caution">
    <text evidence="10">The sequence shown here is derived from an EMBL/GenBank/DDBJ whole genome shotgun (WGS) entry which is preliminary data.</text>
</comment>
<dbReference type="EMBL" id="BTSY01000004">
    <property type="protein sequence ID" value="GMT24158.1"/>
    <property type="molecule type" value="Genomic_DNA"/>
</dbReference>
<evidence type="ECO:0000313" key="11">
    <source>
        <dbReference type="Proteomes" id="UP001432322"/>
    </source>
</evidence>
<protein>
    <recommendedName>
        <fullName evidence="3 9">Geranylgeranyl transferase type-2 subunit alpha</fullName>
        <ecNumber evidence="2 9">2.5.1.60</ecNumber>
    </recommendedName>
    <alternativeName>
        <fullName evidence="7 9">Geranylgeranyl transferase type II subunit alpha</fullName>
    </alternativeName>
</protein>
<evidence type="ECO:0000256" key="5">
    <source>
        <dbReference type="ARBA" id="ARBA00022679"/>
    </source>
</evidence>
<gene>
    <name evidence="10" type="ORF">PFISCL1PPCAC_15455</name>
</gene>
<dbReference type="GO" id="GO:0097354">
    <property type="term" value="P:prenylation"/>
    <property type="evidence" value="ECO:0007669"/>
    <property type="project" value="UniProtKB-UniRule"/>
</dbReference>
<keyword evidence="11" id="KW-1185">Reference proteome</keyword>
<dbReference type="FunFam" id="1.25.40.120:FF:000035">
    <property type="entry name" value="Geranylgeranyl transferase type-2 subunit alpha"/>
    <property type="match status" value="1"/>
</dbReference>
<reference evidence="10" key="1">
    <citation type="submission" date="2023-10" db="EMBL/GenBank/DDBJ databases">
        <title>Genome assembly of Pristionchus species.</title>
        <authorList>
            <person name="Yoshida K."/>
            <person name="Sommer R.J."/>
        </authorList>
    </citation>
    <scope>NUCLEOTIDE SEQUENCE</scope>
    <source>
        <strain evidence="10">RS5133</strain>
    </source>
</reference>
<sequence>MHFVKKVPTTAQEKALKEKERSIKLKSFCQLRDKIFAKRALGEYDEEILNLCEAILAKNPDIYTLWNIRRETLEKLKERCYAGDEDAAYMERIYLNELGLTEQCIKANPKSYSAWFQRSWILNRQASPDLKKELNLCELALKMDCRNFHCWDHRRIVARMTKLTDEEELTFSQKLVADNFSNFSAWHMRMNLIPRVEDANSREKLMRLEDAKEEIKRVANAIFTDPEDQSAWMYARWIIDLYSPSSFLNEESSCPIVPLSASIDSNLLIVVFTRSTTLENVVTFFRRIPLDSKWRSVSRFSAESSRAWECSLEGSANVEISKDGTHFETLTKFARMDLYKRIFCGGSVEIIDSVRAHCEELMLEEKNNSSALLTVTQCLRLTSPFESHSVIIHNLDRLATTLDPLRANMYKSFASHERLRYALLSKVEGEISNRLESILNGEGRIALTYLKIDELHNIDLLAPFIAEIDLRGNSLMDVSEVVLLPLLTSLSMDENPIEKVPSSLSSLSRLEFISAASTCLSDSVTVGITLQSCPNLRRFLYCQTPLVNETANLRLSLGEKVRLIPYYL</sequence>
<dbReference type="Proteomes" id="UP001432322">
    <property type="component" value="Unassembled WGS sequence"/>
</dbReference>
<dbReference type="PANTHER" id="PTHR11129">
    <property type="entry name" value="PROTEIN FARNESYLTRANSFERASE ALPHA SUBUNIT/RAB GERANYLGERANYL TRANSFERASE ALPHA SUBUNIT"/>
    <property type="match status" value="1"/>
</dbReference>
<proteinExistence type="inferred from homology"/>